<accession>A0ABS0YLN3</accession>
<evidence type="ECO:0000313" key="2">
    <source>
        <dbReference type="EMBL" id="MBJ6798819.1"/>
    </source>
</evidence>
<sequence length="256" mass="29380">MKKWIAQGYGQGEGAAYRPFFHVRDVPSKGRSAIVEGLKTGRVHHYLSDIEYHHHILAEFSTNVVDIREQYALLPWEETQEIARDLEIAHPMYPSTKTPLVMTSDLVLTLKNNGLAVISVKYSTDVEGADGNQERTLEKLRIEQEYWKRRGVPWVLSTEKDICVLRAKNLAILRTAMVSCEIDSVMAHLREFVVIFQKKWEPHKTLSCILLETGETLGLSLDVAFCLFGRAVWLRRLPVDLDVRIDHFVPVNLVWN</sequence>
<dbReference type="Gene3D" id="3.40.1350.10">
    <property type="match status" value="1"/>
</dbReference>
<dbReference type="InterPro" id="IPR011856">
    <property type="entry name" value="tRNA_endonuc-like_dom_sf"/>
</dbReference>
<keyword evidence="3" id="KW-1185">Reference proteome</keyword>
<dbReference type="SUPFAM" id="SSF52980">
    <property type="entry name" value="Restriction endonuclease-like"/>
    <property type="match status" value="1"/>
</dbReference>
<evidence type="ECO:0000259" key="1">
    <source>
        <dbReference type="Pfam" id="PF08722"/>
    </source>
</evidence>
<dbReference type="InterPro" id="IPR014833">
    <property type="entry name" value="TnsA_N"/>
</dbReference>
<proteinExistence type="predicted"/>
<organism evidence="2 3">
    <name type="scientific">Geomonas propionica</name>
    <dbReference type="NCBI Taxonomy" id="2798582"/>
    <lineage>
        <taxon>Bacteria</taxon>
        <taxon>Pseudomonadati</taxon>
        <taxon>Thermodesulfobacteriota</taxon>
        <taxon>Desulfuromonadia</taxon>
        <taxon>Geobacterales</taxon>
        <taxon>Geobacteraceae</taxon>
        <taxon>Geomonas</taxon>
    </lineage>
</organism>
<dbReference type="Proteomes" id="UP000641025">
    <property type="component" value="Unassembled WGS sequence"/>
</dbReference>
<protein>
    <submittedName>
        <fullName evidence="2">Tn7 transposase TnsA N-terminal domain-containing protein</fullName>
    </submittedName>
</protein>
<dbReference type="EMBL" id="JAEMHK010000001">
    <property type="protein sequence ID" value="MBJ6798819.1"/>
    <property type="molecule type" value="Genomic_DNA"/>
</dbReference>
<dbReference type="Pfam" id="PF08722">
    <property type="entry name" value="Tn7_TnsA-like_N"/>
    <property type="match status" value="1"/>
</dbReference>
<gene>
    <name evidence="2" type="ORF">JFN90_01570</name>
</gene>
<comment type="caution">
    <text evidence="2">The sequence shown here is derived from an EMBL/GenBank/DDBJ whole genome shotgun (WGS) entry which is preliminary data.</text>
</comment>
<dbReference type="CDD" id="cd22362">
    <property type="entry name" value="TnsA_endonuclease-like"/>
    <property type="match status" value="1"/>
</dbReference>
<dbReference type="InterPro" id="IPR011335">
    <property type="entry name" value="Restrct_endonuc-II-like"/>
</dbReference>
<dbReference type="RefSeq" id="WP_199393345.1">
    <property type="nucleotide sequence ID" value="NZ_JAEMHK010000001.1"/>
</dbReference>
<reference evidence="2 3" key="1">
    <citation type="submission" date="2020-12" db="EMBL/GenBank/DDBJ databases">
        <title>Geomonas sp. Red259, isolated from paddy soil.</title>
        <authorList>
            <person name="Xu Z."/>
            <person name="Zhang Z."/>
            <person name="Masuda Y."/>
            <person name="Itoh H."/>
            <person name="Senoo K."/>
        </authorList>
    </citation>
    <scope>NUCLEOTIDE SEQUENCE [LARGE SCALE GENOMIC DNA]</scope>
    <source>
        <strain evidence="2 3">Red259</strain>
    </source>
</reference>
<name>A0ABS0YLN3_9BACT</name>
<evidence type="ECO:0000313" key="3">
    <source>
        <dbReference type="Proteomes" id="UP000641025"/>
    </source>
</evidence>
<feature type="domain" description="TnsA endonuclease N-terminal" evidence="1">
    <location>
        <begin position="62"/>
        <end position="159"/>
    </location>
</feature>